<name>A0AAV4IE95_9GAST</name>
<gene>
    <name evidence="1" type="ORF">ElyMa_003037800</name>
</gene>
<sequence length="80" mass="8585">VTRPIFSGEIVSSAAELENELCSVTLDVSEKFIEPLACDDVFATAEAELLSSDEVGPPLMEKLGTFVTNRFSNKTGRSSS</sequence>
<dbReference type="AlphaFoldDB" id="A0AAV4IE95"/>
<protein>
    <submittedName>
        <fullName evidence="1">Uncharacterized protein</fullName>
    </submittedName>
</protein>
<organism evidence="1 2">
    <name type="scientific">Elysia marginata</name>
    <dbReference type="NCBI Taxonomy" id="1093978"/>
    <lineage>
        <taxon>Eukaryota</taxon>
        <taxon>Metazoa</taxon>
        <taxon>Spiralia</taxon>
        <taxon>Lophotrochozoa</taxon>
        <taxon>Mollusca</taxon>
        <taxon>Gastropoda</taxon>
        <taxon>Heterobranchia</taxon>
        <taxon>Euthyneura</taxon>
        <taxon>Panpulmonata</taxon>
        <taxon>Sacoglossa</taxon>
        <taxon>Placobranchoidea</taxon>
        <taxon>Plakobranchidae</taxon>
        <taxon>Elysia</taxon>
    </lineage>
</organism>
<dbReference type="Proteomes" id="UP000762676">
    <property type="component" value="Unassembled WGS sequence"/>
</dbReference>
<accession>A0AAV4IE95</accession>
<dbReference type="EMBL" id="BMAT01006278">
    <property type="protein sequence ID" value="GFS09444.1"/>
    <property type="molecule type" value="Genomic_DNA"/>
</dbReference>
<keyword evidence="2" id="KW-1185">Reference proteome</keyword>
<feature type="non-terminal residue" evidence="1">
    <location>
        <position position="1"/>
    </location>
</feature>
<proteinExistence type="predicted"/>
<reference evidence="1 2" key="1">
    <citation type="journal article" date="2021" name="Elife">
        <title>Chloroplast acquisition without the gene transfer in kleptoplastic sea slugs, Plakobranchus ocellatus.</title>
        <authorList>
            <person name="Maeda T."/>
            <person name="Takahashi S."/>
            <person name="Yoshida T."/>
            <person name="Shimamura S."/>
            <person name="Takaki Y."/>
            <person name="Nagai Y."/>
            <person name="Toyoda A."/>
            <person name="Suzuki Y."/>
            <person name="Arimoto A."/>
            <person name="Ishii H."/>
            <person name="Satoh N."/>
            <person name="Nishiyama T."/>
            <person name="Hasebe M."/>
            <person name="Maruyama T."/>
            <person name="Minagawa J."/>
            <person name="Obokata J."/>
            <person name="Shigenobu S."/>
        </authorList>
    </citation>
    <scope>NUCLEOTIDE SEQUENCE [LARGE SCALE GENOMIC DNA]</scope>
</reference>
<evidence type="ECO:0000313" key="2">
    <source>
        <dbReference type="Proteomes" id="UP000762676"/>
    </source>
</evidence>
<evidence type="ECO:0000313" key="1">
    <source>
        <dbReference type="EMBL" id="GFS09444.1"/>
    </source>
</evidence>
<comment type="caution">
    <text evidence="1">The sequence shown here is derived from an EMBL/GenBank/DDBJ whole genome shotgun (WGS) entry which is preliminary data.</text>
</comment>